<dbReference type="AlphaFoldDB" id="A0A976NY43"/>
<protein>
    <submittedName>
        <fullName evidence="1">Uncharacterized protein</fullName>
    </submittedName>
</protein>
<organism evidence="1 2">
    <name type="scientific">Bremia lactucae</name>
    <name type="common">Lettuce downy mildew</name>
    <dbReference type="NCBI Taxonomy" id="4779"/>
    <lineage>
        <taxon>Eukaryota</taxon>
        <taxon>Sar</taxon>
        <taxon>Stramenopiles</taxon>
        <taxon>Oomycota</taxon>
        <taxon>Peronosporomycetes</taxon>
        <taxon>Peronosporales</taxon>
        <taxon>Peronosporaceae</taxon>
        <taxon>Bremia</taxon>
    </lineage>
</organism>
<evidence type="ECO:0000313" key="2">
    <source>
        <dbReference type="Proteomes" id="UP000294530"/>
    </source>
</evidence>
<sequence length="75" mass="8591">MKKLGICDGDIVESEELRRYTGVSQLKPTSKVEFIFGFNDEQLHRERAIKRLGTTEQEILDDYSRRVSLLGVTSS</sequence>
<comment type="caution">
    <text evidence="1">The sequence shown here is derived from an EMBL/GenBank/DDBJ whole genome shotgun (WGS) entry which is preliminary data.</text>
</comment>
<dbReference type="RefSeq" id="XP_067821704.1">
    <property type="nucleotide sequence ID" value="XM_067966878.1"/>
</dbReference>
<dbReference type="OrthoDB" id="196657at2759"/>
<evidence type="ECO:0000313" key="1">
    <source>
        <dbReference type="EMBL" id="TDH72205.1"/>
    </source>
</evidence>
<gene>
    <name evidence="1" type="ORF">CCR75_008831</name>
</gene>
<dbReference type="Proteomes" id="UP000294530">
    <property type="component" value="Unassembled WGS sequence"/>
</dbReference>
<dbReference type="EMBL" id="SHOA02000012">
    <property type="protein sequence ID" value="TDH72205.1"/>
    <property type="molecule type" value="Genomic_DNA"/>
</dbReference>
<dbReference type="GeneID" id="94352549"/>
<dbReference type="KEGG" id="blac:94352549"/>
<keyword evidence="2" id="KW-1185">Reference proteome</keyword>
<proteinExistence type="predicted"/>
<reference evidence="1 2" key="1">
    <citation type="journal article" date="2021" name="Genome Biol.">
        <title>AFLAP: assembly-free linkage analysis pipeline using k-mers from genome sequencing data.</title>
        <authorList>
            <person name="Fletcher K."/>
            <person name="Zhang L."/>
            <person name="Gil J."/>
            <person name="Han R."/>
            <person name="Cavanaugh K."/>
            <person name="Michelmore R."/>
        </authorList>
    </citation>
    <scope>NUCLEOTIDE SEQUENCE [LARGE SCALE GENOMIC DNA]</scope>
    <source>
        <strain evidence="1 2">SF5</strain>
    </source>
</reference>
<accession>A0A976NY43</accession>
<name>A0A976NY43_BRELC</name>